<evidence type="ECO:0000313" key="3">
    <source>
        <dbReference type="Proteomes" id="UP000005408"/>
    </source>
</evidence>
<keyword evidence="3" id="KW-1185">Reference proteome</keyword>
<dbReference type="AlphaFoldDB" id="A0A8W8N337"/>
<feature type="transmembrane region" description="Helical" evidence="1">
    <location>
        <begin position="36"/>
        <end position="53"/>
    </location>
</feature>
<dbReference type="EnsemblMetazoa" id="G5090.1">
    <property type="protein sequence ID" value="G5090.1:cds"/>
    <property type="gene ID" value="G5090"/>
</dbReference>
<keyword evidence="1" id="KW-0812">Transmembrane</keyword>
<keyword evidence="1" id="KW-0472">Membrane</keyword>
<evidence type="ECO:0000313" key="2">
    <source>
        <dbReference type="EnsemblMetazoa" id="G5090.1:cds"/>
    </source>
</evidence>
<reference evidence="2" key="1">
    <citation type="submission" date="2022-08" db="UniProtKB">
        <authorList>
            <consortium name="EnsemblMetazoa"/>
        </authorList>
    </citation>
    <scope>IDENTIFICATION</scope>
    <source>
        <strain evidence="2">05x7-T-G4-1.051#20</strain>
    </source>
</reference>
<dbReference type="Proteomes" id="UP000005408">
    <property type="component" value="Unassembled WGS sequence"/>
</dbReference>
<name>A0A8W8N337_MAGGI</name>
<organism evidence="2 3">
    <name type="scientific">Magallana gigas</name>
    <name type="common">Pacific oyster</name>
    <name type="synonym">Crassostrea gigas</name>
    <dbReference type="NCBI Taxonomy" id="29159"/>
    <lineage>
        <taxon>Eukaryota</taxon>
        <taxon>Metazoa</taxon>
        <taxon>Spiralia</taxon>
        <taxon>Lophotrochozoa</taxon>
        <taxon>Mollusca</taxon>
        <taxon>Bivalvia</taxon>
        <taxon>Autobranchia</taxon>
        <taxon>Pteriomorphia</taxon>
        <taxon>Ostreida</taxon>
        <taxon>Ostreoidea</taxon>
        <taxon>Ostreidae</taxon>
        <taxon>Magallana</taxon>
    </lineage>
</organism>
<keyword evidence="1" id="KW-1133">Transmembrane helix</keyword>
<accession>A0A8W8N337</accession>
<proteinExistence type="predicted"/>
<sequence length="288" mass="32253">MDAWDCNSESESINLNVPNFKAHPHHTWRNFKDSMMWFRICLLLTVALTLVNAHGTYRLVHPALVPGWLDRFPNSRILLNRDYYNYLYRRLILRDPYWRSRIHLHRHIYPAVFRSQRVNINPVLLRRNVRVIAPQVQQTSVVGIPPPIPRDNRHLIGKAETFIRYTSPSLDKYNTPWQKISSSYRDYGEATSPALYNRPFYGGGSIPSGYDDQEIFPDSDYGYGLQESAYLGGGDLGGGEIGGSLSLGGALGGGDLGEFGGSIGVGGGGLGLSAGASNYEYVQPRRTF</sequence>
<protein>
    <submittedName>
        <fullName evidence="2">Uncharacterized protein</fullName>
    </submittedName>
</protein>
<evidence type="ECO:0000256" key="1">
    <source>
        <dbReference type="SAM" id="Phobius"/>
    </source>
</evidence>